<evidence type="ECO:0000256" key="1">
    <source>
        <dbReference type="ARBA" id="ARBA00001420"/>
    </source>
</evidence>
<evidence type="ECO:0000313" key="8">
    <source>
        <dbReference type="EMBL" id="PWQ96671.1"/>
    </source>
</evidence>
<proteinExistence type="predicted"/>
<keyword evidence="4" id="KW-0961">Cell wall biogenesis/degradation</keyword>
<protein>
    <recommendedName>
        <fullName evidence="2">peptidoglycan lytic exotransglycosylase</fullName>
        <ecNumber evidence="2">4.2.2.n1</ecNumber>
    </recommendedName>
    <alternativeName>
        <fullName evidence="5">Murein hydrolase A</fullName>
    </alternativeName>
</protein>
<feature type="signal peptide" evidence="6">
    <location>
        <begin position="1"/>
        <end position="21"/>
    </location>
</feature>
<dbReference type="AlphaFoldDB" id="A0A317CF24"/>
<dbReference type="Pfam" id="PF03562">
    <property type="entry name" value="MltA"/>
    <property type="match status" value="1"/>
</dbReference>
<dbReference type="CDD" id="cd14485">
    <property type="entry name" value="mltA_like_LT_A"/>
    <property type="match status" value="1"/>
</dbReference>
<dbReference type="SMART" id="SM00925">
    <property type="entry name" value="MltA"/>
    <property type="match status" value="1"/>
</dbReference>
<dbReference type="Gene3D" id="2.40.240.50">
    <property type="entry name" value="Barwin-like endoglucanases"/>
    <property type="match status" value="2"/>
</dbReference>
<dbReference type="PANTHER" id="PTHR30124:SF0">
    <property type="entry name" value="MEMBRANE-BOUND LYTIC MUREIN TRANSGLYCOSYLASE A"/>
    <property type="match status" value="1"/>
</dbReference>
<keyword evidence="3" id="KW-0456">Lyase</keyword>
<dbReference type="PANTHER" id="PTHR30124">
    <property type="entry name" value="MEMBRANE-BOUND LYTIC MUREIN TRANSGLYCOSYLASE A"/>
    <property type="match status" value="1"/>
</dbReference>
<evidence type="ECO:0000256" key="2">
    <source>
        <dbReference type="ARBA" id="ARBA00012587"/>
    </source>
</evidence>
<evidence type="ECO:0000256" key="3">
    <source>
        <dbReference type="ARBA" id="ARBA00023239"/>
    </source>
</evidence>
<dbReference type="OrthoDB" id="9783686at2"/>
<feature type="chain" id="PRO_5016454993" description="peptidoglycan lytic exotransglycosylase" evidence="6">
    <location>
        <begin position="22"/>
        <end position="392"/>
    </location>
</feature>
<dbReference type="InterPro" id="IPR005300">
    <property type="entry name" value="MltA_B"/>
</dbReference>
<dbReference type="Pfam" id="PF06725">
    <property type="entry name" value="3D"/>
    <property type="match status" value="1"/>
</dbReference>
<evidence type="ECO:0000313" key="9">
    <source>
        <dbReference type="Proteomes" id="UP000245506"/>
    </source>
</evidence>
<comment type="catalytic activity">
    <reaction evidence="1">
        <text>Exolytic cleavage of the (1-&gt;4)-beta-glycosidic linkage between N-acetylmuramic acid (MurNAc) and N-acetylglucosamine (GlcNAc) residues in peptidoglycan, from either the reducing or the non-reducing ends of the peptidoglycan chains, with concomitant formation of a 1,6-anhydrobond in the MurNAc residue.</text>
        <dbReference type="EC" id="4.2.2.n1"/>
    </reaction>
</comment>
<keyword evidence="6" id="KW-0732">Signal</keyword>
<sequence>MKRQNAVKVVFVLMASLVTTAAINAKPNILNEQLIASLDRYSHSPFDANDYSMPDMDDEYSTIRIPEKSLSITKDLRTGLHQAVRYLKTKKPNDVVAKKGLNLPNRVLTNTLHSLLLWDGAIAPDALQYEFNLVPLANNNQSVSKFTGYYTPIIKASHKKSTEFSYPIYRSPMSGKLRLLNRRAINKGALANKGFEIAWTNDPVGYFYMQVQGSGILQYQNGHRVSLTFDGSNEKRFGKISQYMAKKGYLKGNLGREAIQNWLYSNPSQLEHVLNQNPRYIYFKKTHGELRTASGIPLVTGHSIAVDTNYTPFGSVVLAEVPIINSKGQTLGTEWKLLLPKDRGSDITGPARIDIYTGQGESARLTANHMTGNHRAYVLVKRENTKLSKNDR</sequence>
<dbReference type="InterPro" id="IPR026044">
    <property type="entry name" value="MltA"/>
</dbReference>
<dbReference type="RefSeq" id="WP_109823040.1">
    <property type="nucleotide sequence ID" value="NZ_QGKL01000027.1"/>
</dbReference>
<dbReference type="GO" id="GO:0004553">
    <property type="term" value="F:hydrolase activity, hydrolyzing O-glycosyl compounds"/>
    <property type="evidence" value="ECO:0007669"/>
    <property type="project" value="InterPro"/>
</dbReference>
<dbReference type="GO" id="GO:0019867">
    <property type="term" value="C:outer membrane"/>
    <property type="evidence" value="ECO:0007669"/>
    <property type="project" value="InterPro"/>
</dbReference>
<dbReference type="InterPro" id="IPR036908">
    <property type="entry name" value="RlpA-like_sf"/>
</dbReference>
<evidence type="ECO:0000256" key="4">
    <source>
        <dbReference type="ARBA" id="ARBA00023316"/>
    </source>
</evidence>
<keyword evidence="9" id="KW-1185">Reference proteome</keyword>
<dbReference type="Proteomes" id="UP000245506">
    <property type="component" value="Unassembled WGS sequence"/>
</dbReference>
<reference evidence="8 9" key="1">
    <citation type="submission" date="2018-05" db="EMBL/GenBank/DDBJ databases">
        <title>Leucothrix arctica sp. nov., isolated from Arctic seawater.</title>
        <authorList>
            <person name="Choi A."/>
            <person name="Baek K."/>
        </authorList>
    </citation>
    <scope>NUCLEOTIDE SEQUENCE [LARGE SCALE GENOMIC DNA]</scope>
    <source>
        <strain evidence="8 9">IMCC9719</strain>
    </source>
</reference>
<name>A0A317CF24_9GAMM</name>
<comment type="caution">
    <text evidence="8">The sequence shown here is derived from an EMBL/GenBank/DDBJ whole genome shotgun (WGS) entry which is preliminary data.</text>
</comment>
<dbReference type="GO" id="GO:0008933">
    <property type="term" value="F:peptidoglycan lytic transglycosylase activity"/>
    <property type="evidence" value="ECO:0007669"/>
    <property type="project" value="TreeGrafter"/>
</dbReference>
<organism evidence="8 9">
    <name type="scientific">Leucothrix arctica</name>
    <dbReference type="NCBI Taxonomy" id="1481894"/>
    <lineage>
        <taxon>Bacteria</taxon>
        <taxon>Pseudomonadati</taxon>
        <taxon>Pseudomonadota</taxon>
        <taxon>Gammaproteobacteria</taxon>
        <taxon>Thiotrichales</taxon>
        <taxon>Thiotrichaceae</taxon>
        <taxon>Leucothrix</taxon>
    </lineage>
</organism>
<dbReference type="GO" id="GO:0009253">
    <property type="term" value="P:peptidoglycan catabolic process"/>
    <property type="evidence" value="ECO:0007669"/>
    <property type="project" value="TreeGrafter"/>
</dbReference>
<dbReference type="SUPFAM" id="SSF50685">
    <property type="entry name" value="Barwin-like endoglucanases"/>
    <property type="match status" value="1"/>
</dbReference>
<evidence type="ECO:0000259" key="7">
    <source>
        <dbReference type="SMART" id="SM00925"/>
    </source>
</evidence>
<accession>A0A317CF24</accession>
<dbReference type="GO" id="GO:0009254">
    <property type="term" value="P:peptidoglycan turnover"/>
    <property type="evidence" value="ECO:0007669"/>
    <property type="project" value="InterPro"/>
</dbReference>
<dbReference type="GO" id="GO:0071555">
    <property type="term" value="P:cell wall organization"/>
    <property type="evidence" value="ECO:0007669"/>
    <property type="project" value="UniProtKB-KW"/>
</dbReference>
<dbReference type="InterPro" id="IPR010611">
    <property type="entry name" value="3D_dom"/>
</dbReference>
<dbReference type="EC" id="4.2.2.n1" evidence="2"/>
<evidence type="ECO:0000256" key="5">
    <source>
        <dbReference type="ARBA" id="ARBA00030918"/>
    </source>
</evidence>
<dbReference type="EMBL" id="QGKL01000027">
    <property type="protein sequence ID" value="PWQ96671.1"/>
    <property type="molecule type" value="Genomic_DNA"/>
</dbReference>
<gene>
    <name evidence="8" type="ORF">DKT75_08725</name>
</gene>
<feature type="domain" description="Lytic transglycosylase MltA" evidence="7">
    <location>
        <begin position="153"/>
        <end position="284"/>
    </location>
</feature>
<evidence type="ECO:0000256" key="6">
    <source>
        <dbReference type="SAM" id="SignalP"/>
    </source>
</evidence>
<dbReference type="Gene3D" id="2.40.40.10">
    <property type="entry name" value="RlpA-like domain"/>
    <property type="match status" value="2"/>
</dbReference>